<feature type="domain" description="Peptidase A2" evidence="4">
    <location>
        <begin position="120"/>
        <end position="134"/>
    </location>
</feature>
<evidence type="ECO:0000256" key="2">
    <source>
        <dbReference type="ARBA" id="ARBA00022750"/>
    </source>
</evidence>
<name>A0A7L0XSV2_TYRSA</name>
<dbReference type="SUPFAM" id="SSF51283">
    <property type="entry name" value="dUTPase-like"/>
    <property type="match status" value="1"/>
</dbReference>
<dbReference type="PANTHER" id="PTHR19422">
    <property type="entry name" value="GAG RETROVIRAL POLYPROTEIN"/>
    <property type="match status" value="1"/>
</dbReference>
<dbReference type="GO" id="GO:0004190">
    <property type="term" value="F:aspartic-type endopeptidase activity"/>
    <property type="evidence" value="ECO:0007669"/>
    <property type="project" value="UniProtKB-KW"/>
</dbReference>
<comment type="caution">
    <text evidence="5">The sequence shown here is derived from an EMBL/GenBank/DDBJ whole genome shotgun (WGS) entry which is preliminary data.</text>
</comment>
<dbReference type="InterPro" id="IPR029054">
    <property type="entry name" value="dUTPase-like"/>
</dbReference>
<dbReference type="PROSITE" id="PS00141">
    <property type="entry name" value="ASP_PROTEASE"/>
    <property type="match status" value="1"/>
</dbReference>
<dbReference type="PANTHER" id="PTHR19422:SF123">
    <property type="entry name" value="RT1 CLASS I, LOCUS CE15"/>
    <property type="match status" value="1"/>
</dbReference>
<proteinExistence type="predicted"/>
<keyword evidence="6" id="KW-1185">Reference proteome</keyword>
<keyword evidence="2" id="KW-0064">Aspartyl protease</keyword>
<accession>A0A7L0XSV2</accession>
<dbReference type="InterPro" id="IPR001969">
    <property type="entry name" value="Aspartic_peptidase_AS"/>
</dbReference>
<dbReference type="InterPro" id="IPR021109">
    <property type="entry name" value="Peptidase_aspartic_dom_sf"/>
</dbReference>
<dbReference type="CDD" id="cd07557">
    <property type="entry name" value="trimeric_dUTPase"/>
    <property type="match status" value="1"/>
</dbReference>
<evidence type="ECO:0000313" key="5">
    <source>
        <dbReference type="EMBL" id="NXM06275.1"/>
    </source>
</evidence>
<keyword evidence="3" id="KW-0378">Hydrolase</keyword>
<feature type="non-terminal residue" evidence="5">
    <location>
        <position position="134"/>
    </location>
</feature>
<dbReference type="AlphaFoldDB" id="A0A7L0XSV2"/>
<keyword evidence="1" id="KW-0645">Protease</keyword>
<dbReference type="GO" id="GO:0006508">
    <property type="term" value="P:proteolysis"/>
    <property type="evidence" value="ECO:0007669"/>
    <property type="project" value="UniProtKB-KW"/>
</dbReference>
<dbReference type="EMBL" id="VXAW01010288">
    <property type="protein sequence ID" value="NXM06275.1"/>
    <property type="molecule type" value="Genomic_DNA"/>
</dbReference>
<dbReference type="InterPro" id="IPR051592">
    <property type="entry name" value="HERV-K_Pro_peptidase_A2"/>
</dbReference>
<dbReference type="Gene3D" id="2.40.70.10">
    <property type="entry name" value="Acid Proteases"/>
    <property type="match status" value="1"/>
</dbReference>
<evidence type="ECO:0000259" key="4">
    <source>
        <dbReference type="PROSITE" id="PS50175"/>
    </source>
</evidence>
<dbReference type="InterPro" id="IPR033704">
    <property type="entry name" value="dUTPase_trimeric"/>
</dbReference>
<dbReference type="Pfam" id="PF00692">
    <property type="entry name" value="dUTPase"/>
    <property type="match status" value="1"/>
</dbReference>
<sequence length="134" mass="14156">IDTNMKGPLGHGLSALLLGRSSISKQGIFVLPGVIDADYTGQICVMVYTLSPPVFIPKGQKIAQLVPFKGCVPAAASRDWGEGGFGSTGQALVNLTMDITKSQPQELVTLRNQQGEERQLSMLVDTGADVTIIA</sequence>
<dbReference type="InterPro" id="IPR036157">
    <property type="entry name" value="dUTPase-like_sf"/>
</dbReference>
<feature type="non-terminal residue" evidence="5">
    <location>
        <position position="1"/>
    </location>
</feature>
<reference evidence="5 6" key="1">
    <citation type="submission" date="2019-09" db="EMBL/GenBank/DDBJ databases">
        <title>Bird 10,000 Genomes (B10K) Project - Family phase.</title>
        <authorList>
            <person name="Zhang G."/>
        </authorList>
    </citation>
    <scope>NUCLEOTIDE SEQUENCE [LARGE SCALE GENOMIC DNA]</scope>
    <source>
        <strain evidence="5">B10K-DU-001-37</strain>
        <tissue evidence="5">Muscle</tissue>
    </source>
</reference>
<dbReference type="InterPro" id="IPR001995">
    <property type="entry name" value="Peptidase_A2_cat"/>
</dbReference>
<evidence type="ECO:0000313" key="6">
    <source>
        <dbReference type="Proteomes" id="UP000537779"/>
    </source>
</evidence>
<evidence type="ECO:0000256" key="1">
    <source>
        <dbReference type="ARBA" id="ARBA00022670"/>
    </source>
</evidence>
<dbReference type="Proteomes" id="UP000537779">
    <property type="component" value="Unassembled WGS sequence"/>
</dbReference>
<dbReference type="PROSITE" id="PS50175">
    <property type="entry name" value="ASP_PROT_RETROV"/>
    <property type="match status" value="1"/>
</dbReference>
<evidence type="ECO:0000256" key="3">
    <source>
        <dbReference type="ARBA" id="ARBA00022801"/>
    </source>
</evidence>
<dbReference type="Gene3D" id="2.70.40.10">
    <property type="match status" value="1"/>
</dbReference>
<organism evidence="5 6">
    <name type="scientific">Tyrannus savana</name>
    <name type="common">Fork-tailed flycatcher</name>
    <name type="synonym">Muscivora tyrannus</name>
    <dbReference type="NCBI Taxonomy" id="137541"/>
    <lineage>
        <taxon>Eukaryota</taxon>
        <taxon>Metazoa</taxon>
        <taxon>Chordata</taxon>
        <taxon>Craniata</taxon>
        <taxon>Vertebrata</taxon>
        <taxon>Euteleostomi</taxon>
        <taxon>Archelosauria</taxon>
        <taxon>Archosauria</taxon>
        <taxon>Dinosauria</taxon>
        <taxon>Saurischia</taxon>
        <taxon>Theropoda</taxon>
        <taxon>Coelurosauria</taxon>
        <taxon>Aves</taxon>
        <taxon>Neognathae</taxon>
        <taxon>Neoaves</taxon>
        <taxon>Telluraves</taxon>
        <taxon>Australaves</taxon>
        <taxon>Passeriformes</taxon>
        <taxon>Tyrannidae</taxon>
        <taxon>Tyrannus</taxon>
    </lineage>
</organism>
<gene>
    <name evidence="5" type="primary">Ervk9_1</name>
    <name evidence="5" type="ORF">TYRSAV_R13158</name>
</gene>
<protein>
    <submittedName>
        <fullName evidence="5">POK9 protein</fullName>
    </submittedName>
</protein>